<proteinExistence type="predicted"/>
<name>A0A2S2NTJ3_SCHGA</name>
<organism evidence="1">
    <name type="scientific">Schizaphis graminum</name>
    <name type="common">Green bug aphid</name>
    <dbReference type="NCBI Taxonomy" id="13262"/>
    <lineage>
        <taxon>Eukaryota</taxon>
        <taxon>Metazoa</taxon>
        <taxon>Ecdysozoa</taxon>
        <taxon>Arthropoda</taxon>
        <taxon>Hexapoda</taxon>
        <taxon>Insecta</taxon>
        <taxon>Pterygota</taxon>
        <taxon>Neoptera</taxon>
        <taxon>Paraneoptera</taxon>
        <taxon>Hemiptera</taxon>
        <taxon>Sternorrhyncha</taxon>
        <taxon>Aphidomorpha</taxon>
        <taxon>Aphidoidea</taxon>
        <taxon>Aphididae</taxon>
        <taxon>Aphidini</taxon>
        <taxon>Schizaphis</taxon>
    </lineage>
</organism>
<dbReference type="AlphaFoldDB" id="A0A2S2NTJ3"/>
<protein>
    <submittedName>
        <fullName evidence="1">Uncharacterized protein</fullName>
    </submittedName>
</protein>
<reference evidence="1" key="1">
    <citation type="submission" date="2018-04" db="EMBL/GenBank/DDBJ databases">
        <title>Transcriptome of Schizaphis graminum biotype I.</title>
        <authorList>
            <person name="Scully E.D."/>
            <person name="Geib S.M."/>
            <person name="Palmer N.A."/>
            <person name="Koch K."/>
            <person name="Bradshaw J."/>
            <person name="Heng-Moss T."/>
            <person name="Sarath G."/>
        </authorList>
    </citation>
    <scope>NUCLEOTIDE SEQUENCE</scope>
</reference>
<dbReference type="EMBL" id="GGMR01007856">
    <property type="protein sequence ID" value="MBY20475.1"/>
    <property type="molecule type" value="Transcribed_RNA"/>
</dbReference>
<evidence type="ECO:0000313" key="1">
    <source>
        <dbReference type="EMBL" id="MBY20475.1"/>
    </source>
</evidence>
<gene>
    <name evidence="1" type="ORF">g.126836</name>
</gene>
<accession>A0A2S2NTJ3</accession>
<sequence length="127" mass="15092">MLCYIHIRQSFQKFFAFQGRSRYRATAGCRRHGRHAKTRLEVRIHVCTDVLPTVPQRPPVRQTFVLRMTTTCPVLSCSYVLECSSLKNYYYFIVFITHILFEKNYLKLSRTSLYFVDSYLFDLSTDI</sequence>